<evidence type="ECO:0000313" key="1">
    <source>
        <dbReference type="EMBL" id="KAJ7663432.1"/>
    </source>
</evidence>
<keyword evidence="2" id="KW-1185">Reference proteome</keyword>
<proteinExistence type="predicted"/>
<protein>
    <submittedName>
        <fullName evidence="1">Uncharacterized protein</fullName>
    </submittedName>
</protein>
<feature type="non-terminal residue" evidence="1">
    <location>
        <position position="1"/>
    </location>
</feature>
<comment type="caution">
    <text evidence="1">The sequence shown here is derived from an EMBL/GenBank/DDBJ whole genome shotgun (WGS) entry which is preliminary data.</text>
</comment>
<organism evidence="1 2">
    <name type="scientific">Mycena rosella</name>
    <name type="common">Pink bonnet</name>
    <name type="synonym">Agaricus rosellus</name>
    <dbReference type="NCBI Taxonomy" id="1033263"/>
    <lineage>
        <taxon>Eukaryota</taxon>
        <taxon>Fungi</taxon>
        <taxon>Dikarya</taxon>
        <taxon>Basidiomycota</taxon>
        <taxon>Agaricomycotina</taxon>
        <taxon>Agaricomycetes</taxon>
        <taxon>Agaricomycetidae</taxon>
        <taxon>Agaricales</taxon>
        <taxon>Marasmiineae</taxon>
        <taxon>Mycenaceae</taxon>
        <taxon>Mycena</taxon>
    </lineage>
</organism>
<feature type="non-terminal residue" evidence="1">
    <location>
        <position position="60"/>
    </location>
</feature>
<dbReference type="Proteomes" id="UP001221757">
    <property type="component" value="Unassembled WGS sequence"/>
</dbReference>
<reference evidence="1" key="1">
    <citation type="submission" date="2023-03" db="EMBL/GenBank/DDBJ databases">
        <title>Massive genome expansion in bonnet fungi (Mycena s.s.) driven by repeated elements and novel gene families across ecological guilds.</title>
        <authorList>
            <consortium name="Lawrence Berkeley National Laboratory"/>
            <person name="Harder C.B."/>
            <person name="Miyauchi S."/>
            <person name="Viragh M."/>
            <person name="Kuo A."/>
            <person name="Thoen E."/>
            <person name="Andreopoulos B."/>
            <person name="Lu D."/>
            <person name="Skrede I."/>
            <person name="Drula E."/>
            <person name="Henrissat B."/>
            <person name="Morin E."/>
            <person name="Kohler A."/>
            <person name="Barry K."/>
            <person name="LaButti K."/>
            <person name="Morin E."/>
            <person name="Salamov A."/>
            <person name="Lipzen A."/>
            <person name="Mereny Z."/>
            <person name="Hegedus B."/>
            <person name="Baldrian P."/>
            <person name="Stursova M."/>
            <person name="Weitz H."/>
            <person name="Taylor A."/>
            <person name="Grigoriev I.V."/>
            <person name="Nagy L.G."/>
            <person name="Martin F."/>
            <person name="Kauserud H."/>
        </authorList>
    </citation>
    <scope>NUCLEOTIDE SEQUENCE</scope>
    <source>
        <strain evidence="1">CBHHK067</strain>
    </source>
</reference>
<dbReference type="AlphaFoldDB" id="A0AAD7CTX2"/>
<accession>A0AAD7CTX2</accession>
<sequence length="60" mass="6974">LDEYRAKALNAVQEYFTLLRDVVNRYDIQFKNIYNLDEKGIQLGIGSKVNALVDRDQKVV</sequence>
<evidence type="ECO:0000313" key="2">
    <source>
        <dbReference type="Proteomes" id="UP001221757"/>
    </source>
</evidence>
<gene>
    <name evidence="1" type="ORF">B0H17DRAFT_897291</name>
</gene>
<name>A0AAD7CTX2_MYCRO</name>
<dbReference type="EMBL" id="JARKIE010000234">
    <property type="protein sequence ID" value="KAJ7663432.1"/>
    <property type="molecule type" value="Genomic_DNA"/>
</dbReference>